<reference evidence="2" key="1">
    <citation type="journal article" date="2021" name="PeerJ">
        <title>Extensive microbial diversity within the chicken gut microbiome revealed by metagenomics and culture.</title>
        <authorList>
            <person name="Gilroy R."/>
            <person name="Ravi A."/>
            <person name="Getino M."/>
            <person name="Pursley I."/>
            <person name="Horton D.L."/>
            <person name="Alikhan N.F."/>
            <person name="Baker D."/>
            <person name="Gharbi K."/>
            <person name="Hall N."/>
            <person name="Watson M."/>
            <person name="Adriaenssens E.M."/>
            <person name="Foster-Nyarko E."/>
            <person name="Jarju S."/>
            <person name="Secka A."/>
            <person name="Antonio M."/>
            <person name="Oren A."/>
            <person name="Chaudhuri R.R."/>
            <person name="La Ragione R."/>
            <person name="Hildebrand F."/>
            <person name="Pallen M.J."/>
        </authorList>
    </citation>
    <scope>NUCLEOTIDE SEQUENCE</scope>
    <source>
        <strain evidence="2">USASDec5-558</strain>
    </source>
</reference>
<sequence length="661" mass="74823">MSQLSSSQIDRALCKIQGLNHFKRLADAHEITCELDLELLEKFCDFSFVSAPMLRYAVEHDELSQLQYEGIESPSAKMQLTINMPLSSMDKILVDEEVSVLCHESHTVNSIKTEYLLPDFFKFVQGKQEAVREQEKAAAEAQRQERLKAKAERKAALKNKKGGKKADTEVEASAAEANNAEAASAAAAANDNAEAASGTEAHEVHPWIKEYQELRASERRYAGRKVQVHLFEDWQQNSASVLWTLTVLQHHFMMPEDDGLPDMLRDVIVYEWFDKRSVEERQALGMSATLANMTIEDLYSSLRLSDVVIFPDGKSVMWYSLDAKGPVDVAELGIEGFGVDIDPPFMQNYATGIKHVFAGALEQHPSVKWYRELLKFEGLKDLVQSVHYTPSDNISPYSEDETSPHMIFINNGYLIFTMELTPEVNHVPENKVIEILVKETPDLSLEGVVAQLKRLKFEDFADYEQLCEDIVDTIVDPLVDMKNEQEAKRRARDEEYKTYTFKDPINRSEFTRAKLMRNFPLSIDRVVLSGENEIKFILQSDLFAFKDSDDDRYQGEGASLGIVHADAIVVSLELNGEGYDFSGIDLADCVQIPFGAHQNHDVDSYPEQGLSTLLSDLESPLPEGWKESWVQTVSEFELVQPESENKTNRKGAANNKRKRKK</sequence>
<dbReference type="AlphaFoldDB" id="A0A9D1WDB8"/>
<feature type="region of interest" description="Disordered" evidence="1">
    <location>
        <begin position="640"/>
        <end position="661"/>
    </location>
</feature>
<feature type="region of interest" description="Disordered" evidence="1">
    <location>
        <begin position="146"/>
        <end position="202"/>
    </location>
</feature>
<protein>
    <submittedName>
        <fullName evidence="2">Uncharacterized protein</fullName>
    </submittedName>
</protein>
<name>A0A9D1WDB8_9GAMM</name>
<gene>
    <name evidence="2" type="ORF">H9850_05060</name>
</gene>
<proteinExistence type="predicted"/>
<dbReference type="EMBL" id="DXEV01000094">
    <property type="protein sequence ID" value="HIX56824.1"/>
    <property type="molecule type" value="Genomic_DNA"/>
</dbReference>
<dbReference type="Proteomes" id="UP000886829">
    <property type="component" value="Unassembled WGS sequence"/>
</dbReference>
<feature type="compositionally biased region" description="Basic and acidic residues" evidence="1">
    <location>
        <begin position="146"/>
        <end position="155"/>
    </location>
</feature>
<evidence type="ECO:0000256" key="1">
    <source>
        <dbReference type="SAM" id="MobiDB-lite"/>
    </source>
</evidence>
<organism evidence="2 3">
    <name type="scientific">Candidatus Anaerobiospirillum pullistercoris</name>
    <dbReference type="NCBI Taxonomy" id="2838452"/>
    <lineage>
        <taxon>Bacteria</taxon>
        <taxon>Pseudomonadati</taxon>
        <taxon>Pseudomonadota</taxon>
        <taxon>Gammaproteobacteria</taxon>
        <taxon>Aeromonadales</taxon>
        <taxon>Succinivibrionaceae</taxon>
        <taxon>Anaerobiospirillum</taxon>
    </lineage>
</organism>
<feature type="compositionally biased region" description="Low complexity" evidence="1">
    <location>
        <begin position="171"/>
        <end position="197"/>
    </location>
</feature>
<evidence type="ECO:0000313" key="2">
    <source>
        <dbReference type="EMBL" id="HIX56824.1"/>
    </source>
</evidence>
<reference evidence="2" key="2">
    <citation type="submission" date="2021-04" db="EMBL/GenBank/DDBJ databases">
        <authorList>
            <person name="Gilroy R."/>
        </authorList>
    </citation>
    <scope>NUCLEOTIDE SEQUENCE</scope>
    <source>
        <strain evidence="2">USASDec5-558</strain>
    </source>
</reference>
<comment type="caution">
    <text evidence="2">The sequence shown here is derived from an EMBL/GenBank/DDBJ whole genome shotgun (WGS) entry which is preliminary data.</text>
</comment>
<accession>A0A9D1WDB8</accession>
<evidence type="ECO:0000313" key="3">
    <source>
        <dbReference type="Proteomes" id="UP000886829"/>
    </source>
</evidence>